<dbReference type="EMBL" id="BAABDH010000041">
    <property type="protein sequence ID" value="GAA3940351.1"/>
    <property type="molecule type" value="Genomic_DNA"/>
</dbReference>
<evidence type="ECO:0000313" key="2">
    <source>
        <dbReference type="Proteomes" id="UP001499909"/>
    </source>
</evidence>
<proteinExistence type="predicted"/>
<evidence type="ECO:0000313" key="1">
    <source>
        <dbReference type="EMBL" id="GAA3940351.1"/>
    </source>
</evidence>
<reference evidence="2" key="1">
    <citation type="journal article" date="2019" name="Int. J. Syst. Evol. Microbiol.">
        <title>The Global Catalogue of Microorganisms (GCM) 10K type strain sequencing project: providing services to taxonomists for standard genome sequencing and annotation.</title>
        <authorList>
            <consortium name="The Broad Institute Genomics Platform"/>
            <consortium name="The Broad Institute Genome Sequencing Center for Infectious Disease"/>
            <person name="Wu L."/>
            <person name="Ma J."/>
        </authorList>
    </citation>
    <scope>NUCLEOTIDE SEQUENCE [LARGE SCALE GENOMIC DNA]</scope>
    <source>
        <strain evidence="2">JCM 17214</strain>
    </source>
</reference>
<dbReference type="RefSeq" id="WP_345114413.1">
    <property type="nucleotide sequence ID" value="NZ_BAABDH010000041.1"/>
</dbReference>
<gene>
    <name evidence="1" type="ORF">GCM10022406_25470</name>
</gene>
<organism evidence="1 2">
    <name type="scientific">Hymenobacter algoricola</name>
    <dbReference type="NCBI Taxonomy" id="486267"/>
    <lineage>
        <taxon>Bacteria</taxon>
        <taxon>Pseudomonadati</taxon>
        <taxon>Bacteroidota</taxon>
        <taxon>Cytophagia</taxon>
        <taxon>Cytophagales</taxon>
        <taxon>Hymenobacteraceae</taxon>
        <taxon>Hymenobacter</taxon>
    </lineage>
</organism>
<keyword evidence="2" id="KW-1185">Reference proteome</keyword>
<sequence length="66" mass="7663">MLDLVRPEVFDDGHPENVLVLLRRSFAHLCAILSEHGVPQPGQLSLFEFHAYFEYLEQKQQPENRG</sequence>
<accession>A0ABP7NAE6</accession>
<name>A0ABP7NAE6_9BACT</name>
<dbReference type="Proteomes" id="UP001499909">
    <property type="component" value="Unassembled WGS sequence"/>
</dbReference>
<protein>
    <submittedName>
        <fullName evidence="1">Uncharacterized protein</fullName>
    </submittedName>
</protein>
<comment type="caution">
    <text evidence="1">The sequence shown here is derived from an EMBL/GenBank/DDBJ whole genome shotgun (WGS) entry which is preliminary data.</text>
</comment>